<reference evidence="2 3" key="1">
    <citation type="journal article" date="2019" name="Genome Biol. Evol.">
        <title>Day and night: Metabolic profiles and evolutionary relationships of six axenic non-marine cyanobacteria.</title>
        <authorList>
            <person name="Will S.E."/>
            <person name="Henke P."/>
            <person name="Boedeker C."/>
            <person name="Huang S."/>
            <person name="Brinkmann H."/>
            <person name="Rohde M."/>
            <person name="Jarek M."/>
            <person name="Friedl T."/>
            <person name="Seufert S."/>
            <person name="Schumacher M."/>
            <person name="Overmann J."/>
            <person name="Neumann-Schaal M."/>
            <person name="Petersen J."/>
        </authorList>
    </citation>
    <scope>NUCLEOTIDE SEQUENCE [LARGE SCALE GENOMIC DNA]</scope>
    <source>
        <strain evidence="2 3">PCC 6912</strain>
    </source>
</reference>
<accession>A0A3S1FIG5</accession>
<name>A0A3S1FIG5_CHLFR</name>
<evidence type="ECO:0000259" key="1">
    <source>
        <dbReference type="PROSITE" id="PS51819"/>
    </source>
</evidence>
<sequence length="151" mass="16841">MKLLNDIQHLTFITADMDRLIAFYERVFEARVTVDLEEDGLRHTFIEVGPHTVLHPFQVTGVEPPDPQPMFQRGRLDHFALNAASEEAFRELRRRVVTEGAGNGVVTDMGSLLSFGFADPDGGCHEVVWVKPGVPAGALLKRADWAMVEID</sequence>
<dbReference type="RefSeq" id="WP_016876121.1">
    <property type="nucleotide sequence ID" value="NZ_AJLN01000153.1"/>
</dbReference>
<dbReference type="EMBL" id="RSCJ01000013">
    <property type="protein sequence ID" value="RUR79159.1"/>
    <property type="molecule type" value="Genomic_DNA"/>
</dbReference>
<evidence type="ECO:0000313" key="3">
    <source>
        <dbReference type="Proteomes" id="UP000268857"/>
    </source>
</evidence>
<evidence type="ECO:0000313" key="2">
    <source>
        <dbReference type="EMBL" id="RUR79159.1"/>
    </source>
</evidence>
<organism evidence="2 3">
    <name type="scientific">Chlorogloeopsis fritschii PCC 6912</name>
    <dbReference type="NCBI Taxonomy" id="211165"/>
    <lineage>
        <taxon>Bacteria</taxon>
        <taxon>Bacillati</taxon>
        <taxon>Cyanobacteriota</taxon>
        <taxon>Cyanophyceae</taxon>
        <taxon>Nostocales</taxon>
        <taxon>Chlorogloeopsidaceae</taxon>
        <taxon>Chlorogloeopsis</taxon>
    </lineage>
</organism>
<dbReference type="Gene3D" id="3.10.180.10">
    <property type="entry name" value="2,3-Dihydroxybiphenyl 1,2-Dioxygenase, domain 1"/>
    <property type="match status" value="1"/>
</dbReference>
<dbReference type="CDD" id="cd06587">
    <property type="entry name" value="VOC"/>
    <property type="match status" value="1"/>
</dbReference>
<dbReference type="InterPro" id="IPR029068">
    <property type="entry name" value="Glyas_Bleomycin-R_OHBP_Dase"/>
</dbReference>
<proteinExistence type="predicted"/>
<dbReference type="SUPFAM" id="SSF54593">
    <property type="entry name" value="Glyoxalase/Bleomycin resistance protein/Dihydroxybiphenyl dioxygenase"/>
    <property type="match status" value="1"/>
</dbReference>
<dbReference type="InterPro" id="IPR037523">
    <property type="entry name" value="VOC_core"/>
</dbReference>
<comment type="caution">
    <text evidence="2">The sequence shown here is derived from an EMBL/GenBank/DDBJ whole genome shotgun (WGS) entry which is preliminary data.</text>
</comment>
<keyword evidence="3" id="KW-1185">Reference proteome</keyword>
<gene>
    <name evidence="2" type="ORF">PCC6912_33330</name>
</gene>
<dbReference type="OrthoDB" id="2184229at2"/>
<feature type="domain" description="VOC" evidence="1">
    <location>
        <begin position="6"/>
        <end position="130"/>
    </location>
</feature>
<dbReference type="AlphaFoldDB" id="A0A3S1FIG5"/>
<dbReference type="STRING" id="211165.GCA_000317285_06675"/>
<dbReference type="Pfam" id="PF00903">
    <property type="entry name" value="Glyoxalase"/>
    <property type="match status" value="1"/>
</dbReference>
<dbReference type="InterPro" id="IPR004360">
    <property type="entry name" value="Glyas_Fos-R_dOase_dom"/>
</dbReference>
<dbReference type="PROSITE" id="PS51819">
    <property type="entry name" value="VOC"/>
    <property type="match status" value="1"/>
</dbReference>
<protein>
    <recommendedName>
        <fullName evidence="1">VOC domain-containing protein</fullName>
    </recommendedName>
</protein>
<dbReference type="Proteomes" id="UP000268857">
    <property type="component" value="Unassembled WGS sequence"/>
</dbReference>